<dbReference type="InterPro" id="IPR027056">
    <property type="entry name" value="Gluconate_2DH_su3"/>
</dbReference>
<dbReference type="Pfam" id="PF13618">
    <property type="entry name" value="Gluconate_2-dh3"/>
    <property type="match status" value="1"/>
</dbReference>
<protein>
    <recommendedName>
        <fullName evidence="3">Gluconate 2-dehydrogenase subunit 3</fullName>
    </recommendedName>
</protein>
<dbReference type="EMBL" id="JACHKT010000038">
    <property type="protein sequence ID" value="MBB6005203.1"/>
    <property type="molecule type" value="Genomic_DNA"/>
</dbReference>
<evidence type="ECO:0000313" key="1">
    <source>
        <dbReference type="EMBL" id="MBB6005203.1"/>
    </source>
</evidence>
<name>A0A841EVW3_9BACT</name>
<dbReference type="AlphaFoldDB" id="A0A841EVW3"/>
<organism evidence="1 2">
    <name type="scientific">Arcicella rosea</name>
    <dbReference type="NCBI Taxonomy" id="502909"/>
    <lineage>
        <taxon>Bacteria</taxon>
        <taxon>Pseudomonadati</taxon>
        <taxon>Bacteroidota</taxon>
        <taxon>Cytophagia</taxon>
        <taxon>Cytophagales</taxon>
        <taxon>Flectobacillaceae</taxon>
        <taxon>Arcicella</taxon>
    </lineage>
</organism>
<dbReference type="Proteomes" id="UP000524404">
    <property type="component" value="Unassembled WGS sequence"/>
</dbReference>
<accession>A0A841EVW3</accession>
<evidence type="ECO:0008006" key="3">
    <source>
        <dbReference type="Google" id="ProtNLM"/>
    </source>
</evidence>
<gene>
    <name evidence="1" type="ORF">HNP25_003875</name>
</gene>
<evidence type="ECO:0000313" key="2">
    <source>
        <dbReference type="Proteomes" id="UP000524404"/>
    </source>
</evidence>
<comment type="caution">
    <text evidence="1">The sequence shown here is derived from an EMBL/GenBank/DDBJ whole genome shotgun (WGS) entry which is preliminary data.</text>
</comment>
<reference evidence="1 2" key="1">
    <citation type="submission" date="2020-08" db="EMBL/GenBank/DDBJ databases">
        <title>Functional genomics of gut bacteria from endangered species of beetles.</title>
        <authorList>
            <person name="Carlos-Shanley C."/>
        </authorList>
    </citation>
    <scope>NUCLEOTIDE SEQUENCE [LARGE SCALE GENOMIC DNA]</scope>
    <source>
        <strain evidence="1 2">S00070</strain>
    </source>
</reference>
<keyword evidence="2" id="KW-1185">Reference proteome</keyword>
<dbReference type="RefSeq" id="WP_184136814.1">
    <property type="nucleotide sequence ID" value="NZ_JACHKT010000038.1"/>
</dbReference>
<sequence>MKRRDYLKNIGLSSLGMAVVSQEAVAMELLQGPKPKPKAAKATTPAVPKYNYGRTEDEIARDAKLLAEKFFNDHEMKTITVLADIIIPADEHSGSASQSGVPAFIEFIVKDQPTFKTPMRGGLRWMDSASIKRFGKTFILCSKTEQISLVDEIAYPNQAKPEVSQGVNFFSLMRNLTASGFYSSEMGHHDIGYVGNKPNNWEGVPEEVLKQYGLSYDS</sequence>
<proteinExistence type="predicted"/>